<evidence type="ECO:0000256" key="5">
    <source>
        <dbReference type="ARBA" id="ARBA00022989"/>
    </source>
</evidence>
<dbReference type="InterPro" id="IPR032800">
    <property type="entry name" value="TRP_N"/>
</dbReference>
<feature type="region of interest" description="Disordered" evidence="7">
    <location>
        <begin position="954"/>
        <end position="974"/>
    </location>
</feature>
<feature type="transmembrane region" description="Helical" evidence="8">
    <location>
        <begin position="660"/>
        <end position="679"/>
    </location>
</feature>
<dbReference type="Proteomes" id="UP000284375">
    <property type="component" value="Unassembled WGS sequence"/>
</dbReference>
<feature type="transmembrane region" description="Helical" evidence="8">
    <location>
        <begin position="691"/>
        <end position="713"/>
    </location>
</feature>
<feature type="domain" description="ML-like" evidence="9">
    <location>
        <begin position="146"/>
        <end position="334"/>
    </location>
</feature>
<keyword evidence="4" id="KW-0732">Signal</keyword>
<organism evidence="10 11">
    <name type="scientific">Cytospora chrysosperma</name>
    <name type="common">Cytospora canker fungus</name>
    <name type="synonym">Sphaeria chrysosperma</name>
    <dbReference type="NCBI Taxonomy" id="252740"/>
    <lineage>
        <taxon>Eukaryota</taxon>
        <taxon>Fungi</taxon>
        <taxon>Dikarya</taxon>
        <taxon>Ascomycota</taxon>
        <taxon>Pezizomycotina</taxon>
        <taxon>Sordariomycetes</taxon>
        <taxon>Sordariomycetidae</taxon>
        <taxon>Diaporthales</taxon>
        <taxon>Cytosporaceae</taxon>
        <taxon>Cytospora</taxon>
    </lineage>
</organism>
<dbReference type="PANTHER" id="PTHR31145">
    <property type="entry name" value="INTEGRAL MEMBRANE PROTEIN (AFU_ORTHOLOGUE AFUA_7G01610)"/>
    <property type="match status" value="1"/>
</dbReference>
<feature type="compositionally biased region" description="Polar residues" evidence="7">
    <location>
        <begin position="829"/>
        <end position="842"/>
    </location>
</feature>
<dbReference type="GO" id="GO:0055085">
    <property type="term" value="P:transmembrane transport"/>
    <property type="evidence" value="ECO:0007669"/>
    <property type="project" value="TreeGrafter"/>
</dbReference>
<feature type="compositionally biased region" description="Polar residues" evidence="7">
    <location>
        <begin position="890"/>
        <end position="907"/>
    </location>
</feature>
<evidence type="ECO:0000259" key="9">
    <source>
        <dbReference type="SMART" id="SM01320"/>
    </source>
</evidence>
<name>A0A423W2Q0_CYTCH</name>
<evidence type="ECO:0000256" key="3">
    <source>
        <dbReference type="ARBA" id="ARBA00022692"/>
    </source>
</evidence>
<evidence type="ECO:0000313" key="10">
    <source>
        <dbReference type="EMBL" id="ROV97599.1"/>
    </source>
</evidence>
<feature type="transmembrane region" description="Helical" evidence="8">
    <location>
        <begin position="602"/>
        <end position="622"/>
    </location>
</feature>
<protein>
    <recommendedName>
        <fullName evidence="9">ML-like domain-containing protein</fullName>
    </recommendedName>
</protein>
<evidence type="ECO:0000256" key="8">
    <source>
        <dbReference type="SAM" id="Phobius"/>
    </source>
</evidence>
<dbReference type="SMART" id="SM01320">
    <property type="entry name" value="TRP_N"/>
    <property type="match status" value="1"/>
</dbReference>
<keyword evidence="5 8" id="KW-1133">Transmembrane helix</keyword>
<feature type="transmembrane region" description="Helical" evidence="8">
    <location>
        <begin position="472"/>
        <end position="497"/>
    </location>
</feature>
<reference evidence="10 11" key="1">
    <citation type="submission" date="2015-09" db="EMBL/GenBank/DDBJ databases">
        <title>Host preference determinants of Valsa canker pathogens revealed by comparative genomics.</title>
        <authorList>
            <person name="Yin Z."/>
            <person name="Huang L."/>
        </authorList>
    </citation>
    <scope>NUCLEOTIDE SEQUENCE [LARGE SCALE GENOMIC DNA]</scope>
    <source>
        <strain evidence="10 11">YSFL</strain>
    </source>
</reference>
<comment type="subcellular location">
    <subcellularLocation>
        <location evidence="1">Membrane</location>
        <topology evidence="1">Multi-pass membrane protein</topology>
    </subcellularLocation>
</comment>
<gene>
    <name evidence="10" type="ORF">VSDG_04555</name>
</gene>
<dbReference type="OrthoDB" id="5312224at2759"/>
<feature type="region of interest" description="Disordered" evidence="7">
    <location>
        <begin position="987"/>
        <end position="1242"/>
    </location>
</feature>
<dbReference type="Pfam" id="PF14558">
    <property type="entry name" value="TRP_N"/>
    <property type="match status" value="1"/>
</dbReference>
<dbReference type="GO" id="GO:0016020">
    <property type="term" value="C:membrane"/>
    <property type="evidence" value="ECO:0007669"/>
    <property type="project" value="UniProtKB-SubCell"/>
</dbReference>
<evidence type="ECO:0000256" key="1">
    <source>
        <dbReference type="ARBA" id="ARBA00004141"/>
    </source>
</evidence>
<dbReference type="EMBL" id="LJZO01000016">
    <property type="protein sequence ID" value="ROV97599.1"/>
    <property type="molecule type" value="Genomic_DNA"/>
</dbReference>
<feature type="compositionally biased region" description="Low complexity" evidence="7">
    <location>
        <begin position="755"/>
        <end position="766"/>
    </location>
</feature>
<evidence type="ECO:0000256" key="6">
    <source>
        <dbReference type="ARBA" id="ARBA00023136"/>
    </source>
</evidence>
<feature type="transmembrane region" description="Helical" evidence="8">
    <location>
        <begin position="517"/>
        <end position="542"/>
    </location>
</feature>
<sequence>MICLRRVEGDLHWFLRWRVEESGSPEMLVRPYLPNILGSLDLSTPLCTVAFPSRRYLEATEAVPNFRKVVSDSDDALIPASPNQSYVYIYIDIDIDFDFDFDTHTHAHAHVNSNANDIELDIERASAEHDSQDVHYLTEPLISPAHAVLLQKFQNCLPASIKQSDPAELQWIPLYVGATFDNKGASHNLRVTVWGNVTGAYNPTTVSLPAWNSDEWANPNFTDGKIVDDPFPTTANLLTTLHSKIDVLTYEPYAADFDFCNGSLTNATCPLGPVFNVQDITIPNGLPSVTMTKDFYSTYAFTSFSPTFSIIYGDTAKTTIGCISATITPDLGGLAWMLKFLPLLVLLSVGLATVFASIYSPWGTTDIFHWSSNFGRHNDLLRLVTPGFGDCLQYIQFVALTGGLTLQYPGFYQPIVSQASWSALMFNESFVSHEPGWQNLRDGIYYTNGTYGLQELAQLVGMGNVEDIWAGMMVWLLAIIGSAALITQLGFAAQWIYRHVKNVQEEDLRNKNVPFTVGNVVRIVFNFFLLPLVALSMFQLVVAADSPAYTVALAAATILLLLIFSGWLLYLITTTKPRSVLFDDLPTVLLYGPLYNTYSDEAAAFALIPAFLTCIRGVGIGAVQPVGIAQIIILAICEVVTVITLHAFKPFSSPTSMNAYHTLFAVLRFTTIILMTAFIPQLGVSDGPKGWIGYVILVIHGGVLVLCFMLNALQTIIEVIARLMGAGGDDSKGLSQGPLSRIFGARQLSRRTSRRGGPSRQSQLSSTAMLHAKDPTQGGYIAPSRHVRNESAGSIGILLNRHQRSVSAIDSTSFEASVPPSRLEAGGSFTPTTPGDDSTYSFLPSPAVGQSRHPVPPTALTADSPGDTFYRPPRRRRRTLDNHSPHSKSRASWATSGEWSQRRSSQIGGPALDPADIETVDRSAASATYAFPTRTDYATREVDFYYGVQRGSRLNSDAPQRRLGTGPADPTGPVATATGWFKNMLNGKRKEKGKGFEVVRSSRMPPAMRADGGAYDDPEPPEGTPVAMGVLRKGPIDSDSDDGPGKNPAPAMRSDGPPASARLLNDDGGSTDGDSTDEGEAKGPSPTAPRLPDFDGGESFHVPSRVVSRTSRASMGKNPATLRTDNIPGIPELPRKSSRRRSEVLSDLTLDADPGSPPRQHEQQAGTPTSRLPFESRSRDASSDRSTPSVSSMDGSDVGEMRRVSSELRPTSLGTVNHGSINRIPSDHRGKIEGSSAEFVGR</sequence>
<keyword evidence="11" id="KW-1185">Reference proteome</keyword>
<comment type="similarity">
    <text evidence="2">Belongs to the transient receptor potential (TRP) ion channel family.</text>
</comment>
<evidence type="ECO:0000256" key="4">
    <source>
        <dbReference type="ARBA" id="ARBA00022729"/>
    </source>
</evidence>
<dbReference type="Pfam" id="PF06011">
    <property type="entry name" value="TRP"/>
    <property type="match status" value="1"/>
</dbReference>
<evidence type="ECO:0000313" key="11">
    <source>
        <dbReference type="Proteomes" id="UP000284375"/>
    </source>
</evidence>
<feature type="transmembrane region" description="Helical" evidence="8">
    <location>
        <begin position="628"/>
        <end position="648"/>
    </location>
</feature>
<feature type="compositionally biased region" description="Basic and acidic residues" evidence="7">
    <location>
        <begin position="1174"/>
        <end position="1183"/>
    </location>
</feature>
<feature type="transmembrane region" description="Helical" evidence="8">
    <location>
        <begin position="548"/>
        <end position="572"/>
    </location>
</feature>
<feature type="compositionally biased region" description="Polar residues" evidence="7">
    <location>
        <begin position="1208"/>
        <end position="1220"/>
    </location>
</feature>
<feature type="transmembrane region" description="Helical" evidence="8">
    <location>
        <begin position="340"/>
        <end position="362"/>
    </location>
</feature>
<dbReference type="InterPro" id="IPR040241">
    <property type="entry name" value="TRP_Flc/Pkd2-like"/>
</dbReference>
<feature type="region of interest" description="Disordered" evidence="7">
    <location>
        <begin position="748"/>
        <end position="769"/>
    </location>
</feature>
<proteinExistence type="inferred from homology"/>
<evidence type="ECO:0000256" key="7">
    <source>
        <dbReference type="SAM" id="MobiDB-lite"/>
    </source>
</evidence>
<keyword evidence="3 8" id="KW-0812">Transmembrane</keyword>
<evidence type="ECO:0000256" key="2">
    <source>
        <dbReference type="ARBA" id="ARBA00010642"/>
    </source>
</evidence>
<dbReference type="PANTHER" id="PTHR31145:SF6">
    <property type="entry name" value="INTEGRAL MEMBRANE PROTEIN (AFU_ORTHOLOGUE AFUA_7G01610)"/>
    <property type="match status" value="1"/>
</dbReference>
<dbReference type="STRING" id="252740.A0A423W2Q0"/>
<feature type="region of interest" description="Disordered" evidence="7">
    <location>
        <begin position="811"/>
        <end position="915"/>
    </location>
</feature>
<comment type="caution">
    <text evidence="10">The sequence shown here is derived from an EMBL/GenBank/DDBJ whole genome shotgun (WGS) entry which is preliminary data.</text>
</comment>
<accession>A0A423W2Q0</accession>
<dbReference type="AlphaFoldDB" id="A0A423W2Q0"/>
<keyword evidence="6 8" id="KW-0472">Membrane</keyword>
<dbReference type="InterPro" id="IPR010308">
    <property type="entry name" value="TRP_C"/>
</dbReference>